<dbReference type="eggNOG" id="COG0366">
    <property type="taxonomic scope" value="Bacteria"/>
</dbReference>
<evidence type="ECO:0000256" key="2">
    <source>
        <dbReference type="ARBA" id="ARBA00023295"/>
    </source>
</evidence>
<dbReference type="CDD" id="cd02857">
    <property type="entry name" value="E_set_CDase_PDE_N"/>
    <property type="match status" value="1"/>
</dbReference>
<dbReference type="CDD" id="cd11338">
    <property type="entry name" value="AmyAc_CMD"/>
    <property type="match status" value="1"/>
</dbReference>
<organism evidence="4 6">
    <name type="scientific">Treponema socranskii subsp. socranskii VPI DR56BR1116 = ATCC 35536</name>
    <dbReference type="NCBI Taxonomy" id="1125725"/>
    <lineage>
        <taxon>Bacteria</taxon>
        <taxon>Pseudomonadati</taxon>
        <taxon>Spirochaetota</taxon>
        <taxon>Spirochaetia</taxon>
        <taxon>Spirochaetales</taxon>
        <taxon>Treponemataceae</taxon>
        <taxon>Treponema</taxon>
    </lineage>
</organism>
<keyword evidence="1" id="KW-0378">Hydrolase</keyword>
<dbReference type="RefSeq" id="WP_021329123.1">
    <property type="nucleotide sequence ID" value="NZ_AUZJ01000002.1"/>
</dbReference>
<dbReference type="EMBL" id="AUZJ01000002">
    <property type="protein sequence ID" value="ERF61859.1"/>
    <property type="molecule type" value="Genomic_DNA"/>
</dbReference>
<dbReference type="GO" id="GO:0004553">
    <property type="term" value="F:hydrolase activity, hydrolyzing O-glycosyl compounds"/>
    <property type="evidence" value="ECO:0007669"/>
    <property type="project" value="InterPro"/>
</dbReference>
<dbReference type="InterPro" id="IPR004185">
    <property type="entry name" value="Glyco_hydro_13_lg-like_dom"/>
</dbReference>
<feature type="domain" description="Glycosyl hydrolase family 13 catalytic" evidence="3">
    <location>
        <begin position="144"/>
        <end position="507"/>
    </location>
</feature>
<dbReference type="Pfam" id="PF02903">
    <property type="entry name" value="Alpha-amylase_N"/>
    <property type="match status" value="1"/>
</dbReference>
<keyword evidence="2" id="KW-0326">Glycosidase</keyword>
<dbReference type="InterPro" id="IPR017853">
    <property type="entry name" value="GH"/>
</dbReference>
<dbReference type="STRING" id="1125725.HMPREF1325_1822"/>
<dbReference type="Pfam" id="PF00128">
    <property type="entry name" value="Alpha-amylase"/>
    <property type="match status" value="1"/>
</dbReference>
<dbReference type="SUPFAM" id="SSF51445">
    <property type="entry name" value="(Trans)glycosidases"/>
    <property type="match status" value="1"/>
</dbReference>
<dbReference type="InterPro" id="IPR013783">
    <property type="entry name" value="Ig-like_fold"/>
</dbReference>
<dbReference type="Gene3D" id="3.90.400.10">
    <property type="entry name" value="Oligo-1,6-glucosidase, Domain 2"/>
    <property type="match status" value="1"/>
</dbReference>
<name>U2KPD1_TRESO</name>
<keyword evidence="7" id="KW-1185">Reference proteome</keyword>
<evidence type="ECO:0000313" key="4">
    <source>
        <dbReference type="EMBL" id="ERF61859.1"/>
    </source>
</evidence>
<dbReference type="EMBL" id="AVQI01000067">
    <property type="protein sequence ID" value="ERK00367.1"/>
    <property type="molecule type" value="Genomic_DNA"/>
</dbReference>
<dbReference type="SUPFAM" id="SSF81296">
    <property type="entry name" value="E set domains"/>
    <property type="match status" value="1"/>
</dbReference>
<dbReference type="Proteomes" id="UP000016646">
    <property type="component" value="Unassembled WGS sequence"/>
</dbReference>
<evidence type="ECO:0000256" key="1">
    <source>
        <dbReference type="ARBA" id="ARBA00022801"/>
    </source>
</evidence>
<dbReference type="PANTHER" id="PTHR10357">
    <property type="entry name" value="ALPHA-AMYLASE FAMILY MEMBER"/>
    <property type="match status" value="1"/>
</dbReference>
<evidence type="ECO:0000313" key="6">
    <source>
        <dbReference type="Proteomes" id="UP000016412"/>
    </source>
</evidence>
<dbReference type="AlphaFoldDB" id="U2KPD1"/>
<dbReference type="PATRIC" id="fig|1125725.3.peg.77"/>
<dbReference type="Gene3D" id="2.60.40.10">
    <property type="entry name" value="Immunoglobulins"/>
    <property type="match status" value="1"/>
</dbReference>
<proteinExistence type="predicted"/>
<dbReference type="InterPro" id="IPR006047">
    <property type="entry name" value="GH13_cat_dom"/>
</dbReference>
<dbReference type="GO" id="GO:0005975">
    <property type="term" value="P:carbohydrate metabolic process"/>
    <property type="evidence" value="ECO:0007669"/>
    <property type="project" value="InterPro"/>
</dbReference>
<dbReference type="Proteomes" id="UP000016412">
    <property type="component" value="Unassembled WGS sequence"/>
</dbReference>
<comment type="caution">
    <text evidence="4">The sequence shown here is derived from an EMBL/GenBank/DDBJ whole genome shotgun (WGS) entry which is preliminary data.</text>
</comment>
<dbReference type="Gene3D" id="3.20.20.80">
    <property type="entry name" value="Glycosidases"/>
    <property type="match status" value="1"/>
</dbReference>
<sequence>MNFAAVEHRSFDNYCYPLDKDTLSIHICTGKDIRRVTLVWGDPFDRGLMGGAWNWIGKRTEMTDVRELPDHLWWSLAVKPEFKRCQYYFELDDGEQTLCFVENGFFTQADLKKQTFPFVFIFPWMNEADICTPPVWPENTVWYQIFPSRFCRGGKADTNAYRKWAPPDKTVTNEERYGGNLQGITDKLDYLARLGITGLYLNPVNRSPSQHKYDTTDYLRIDESFGTNDDMKRLVSEAHKRGIRVMLDGVFNHTGTDFFAWQDVLKNRDKSKYASWYIVNNFDFAGSGKARHGDYYTFAFADGMPKLNTNNPEVREYLLNVCETWVKEYDIDALRMDVANELSHVFCRELHERMRKLKSDFYIVGEIWHNSMPWLRGDEFDAVMNYPLSNAVFDFASSPETDTRTLERNINYCFTMYYSQTTRVQFNLLDSHDTVRLVTKTKNRDKTLQQLVFLFAMPGSVCLYYGTEVLLEGAHDPDNRRCMPWKEIESGTYDEQIDFTKKLIALRRTHRALRSTDVRFIYEGAAKADSRLVHIRKFADGETADIVFNFGNEDVRIADASGKPVMSGAYESGILHTGGFVVMLT</sequence>
<evidence type="ECO:0000313" key="5">
    <source>
        <dbReference type="EMBL" id="ERK00367.1"/>
    </source>
</evidence>
<reference evidence="6 7" key="1">
    <citation type="submission" date="2013-08" db="EMBL/GenBank/DDBJ databases">
        <authorList>
            <person name="Durkin A.S."/>
            <person name="Haft D.R."/>
            <person name="McCorrison J."/>
            <person name="Torralba M."/>
            <person name="Gillis M."/>
            <person name="Haft D.H."/>
            <person name="Methe B."/>
            <person name="Sutton G."/>
            <person name="Nelson K.E."/>
        </authorList>
    </citation>
    <scope>NUCLEOTIDE SEQUENCE [LARGE SCALE GENOMIC DNA]</scope>
    <source>
        <strain evidence="5 7">ATCC 35536</strain>
        <strain evidence="4 6">VPI DR56BR1116</strain>
    </source>
</reference>
<evidence type="ECO:0000259" key="3">
    <source>
        <dbReference type="SMART" id="SM00642"/>
    </source>
</evidence>
<gene>
    <name evidence="5" type="ORF">HMPREF0860_1074</name>
    <name evidence="4" type="ORF">HMPREF1325_1822</name>
</gene>
<protein>
    <submittedName>
        <fullName evidence="4">PF11941 domain protein</fullName>
    </submittedName>
</protein>
<dbReference type="InterPro" id="IPR014756">
    <property type="entry name" value="Ig_E-set"/>
</dbReference>
<dbReference type="OrthoDB" id="9805159at2"/>
<dbReference type="PANTHER" id="PTHR10357:SF210">
    <property type="entry name" value="MALTODEXTRIN GLUCOSIDASE"/>
    <property type="match status" value="1"/>
</dbReference>
<dbReference type="SMART" id="SM00642">
    <property type="entry name" value="Aamy"/>
    <property type="match status" value="1"/>
</dbReference>
<evidence type="ECO:0000313" key="7">
    <source>
        <dbReference type="Proteomes" id="UP000016646"/>
    </source>
</evidence>
<accession>U2KPD1</accession>
<dbReference type="InterPro" id="IPR045857">
    <property type="entry name" value="O16G_dom_2"/>
</dbReference>